<dbReference type="GO" id="GO:0003723">
    <property type="term" value="F:RNA binding"/>
    <property type="evidence" value="ECO:0007669"/>
    <property type="project" value="InterPro"/>
</dbReference>
<reference evidence="8" key="2">
    <citation type="submission" date="2025-09" db="UniProtKB">
        <authorList>
            <consortium name="Ensembl"/>
        </authorList>
    </citation>
    <scope>IDENTIFICATION</scope>
</reference>
<dbReference type="GO" id="GO:0005524">
    <property type="term" value="F:ATP binding"/>
    <property type="evidence" value="ECO:0007669"/>
    <property type="project" value="UniProtKB-KW"/>
</dbReference>
<dbReference type="OrthoDB" id="2285229at2759"/>
<keyword evidence="6" id="KW-0863">Zinc-finger</keyword>
<organism evidence="8 9">
    <name type="scientific">Poecilia mexicana</name>
    <dbReference type="NCBI Taxonomy" id="48701"/>
    <lineage>
        <taxon>Eukaryota</taxon>
        <taxon>Metazoa</taxon>
        <taxon>Chordata</taxon>
        <taxon>Craniata</taxon>
        <taxon>Vertebrata</taxon>
        <taxon>Euteleostomi</taxon>
        <taxon>Actinopterygii</taxon>
        <taxon>Neopterygii</taxon>
        <taxon>Teleostei</taxon>
        <taxon>Neoteleostei</taxon>
        <taxon>Acanthomorphata</taxon>
        <taxon>Ovalentaria</taxon>
        <taxon>Atherinomorphae</taxon>
        <taxon>Cyprinodontiformes</taxon>
        <taxon>Poeciliidae</taxon>
        <taxon>Poeciliinae</taxon>
        <taxon>Poecilia</taxon>
    </lineage>
</organism>
<name>A0A3B3XAN4_9TELE</name>
<dbReference type="Proteomes" id="UP000261480">
    <property type="component" value="Unplaced"/>
</dbReference>
<keyword evidence="3" id="KW-0378">Hydrolase</keyword>
<dbReference type="InterPro" id="IPR012340">
    <property type="entry name" value="NA-bd_OB-fold"/>
</dbReference>
<dbReference type="SMART" id="SM00382">
    <property type="entry name" value="AAA"/>
    <property type="match status" value="2"/>
</dbReference>
<dbReference type="Pfam" id="PF00773">
    <property type="entry name" value="RNB"/>
    <property type="match status" value="1"/>
</dbReference>
<dbReference type="InterPro" id="IPR056787">
    <property type="entry name" value="OB_HELZ2"/>
</dbReference>
<dbReference type="Pfam" id="PF13086">
    <property type="entry name" value="AAA_11"/>
    <property type="match status" value="3"/>
</dbReference>
<dbReference type="GO" id="GO:0008270">
    <property type="term" value="F:zinc ion binding"/>
    <property type="evidence" value="ECO:0007669"/>
    <property type="project" value="UniProtKB-KW"/>
</dbReference>
<proteinExistence type="inferred from homology"/>
<evidence type="ECO:0000313" key="8">
    <source>
        <dbReference type="Ensembl" id="ENSPMEP00000012136.1"/>
    </source>
</evidence>
<dbReference type="PANTHER" id="PTHR43788">
    <property type="entry name" value="DNA2/NAM7 HELICASE FAMILY MEMBER"/>
    <property type="match status" value="1"/>
</dbReference>
<dbReference type="PROSITE" id="PS50103">
    <property type="entry name" value="ZF_C3H1"/>
    <property type="match status" value="1"/>
</dbReference>
<keyword evidence="6" id="KW-0862">Zinc</keyword>
<protein>
    <recommendedName>
        <fullName evidence="7">C3H1-type domain-containing protein</fullName>
    </recommendedName>
</protein>
<accession>A0A3B3XAN4</accession>
<dbReference type="Gene3D" id="2.40.50.700">
    <property type="match status" value="1"/>
</dbReference>
<feature type="zinc finger region" description="C3H1-type" evidence="6">
    <location>
        <begin position="435"/>
        <end position="465"/>
    </location>
</feature>
<dbReference type="KEGG" id="pmei:106909508"/>
<dbReference type="Gene3D" id="3.40.50.300">
    <property type="entry name" value="P-loop containing nucleotide triphosphate hydrolases"/>
    <property type="match status" value="4"/>
</dbReference>
<dbReference type="GO" id="GO:0016787">
    <property type="term" value="F:hydrolase activity"/>
    <property type="evidence" value="ECO:0007669"/>
    <property type="project" value="UniProtKB-KW"/>
</dbReference>
<keyword evidence="6" id="KW-0479">Metal-binding</keyword>
<dbReference type="InterPro" id="IPR050534">
    <property type="entry name" value="Coronavir_polyprotein_1ab"/>
</dbReference>
<comment type="similarity">
    <text evidence="1">Belongs to the DNA2/NAM7 helicase family.</text>
</comment>
<dbReference type="CDD" id="cd18808">
    <property type="entry name" value="SF1_C_Upf1"/>
    <property type="match status" value="2"/>
</dbReference>
<dbReference type="InterPro" id="IPR027417">
    <property type="entry name" value="P-loop_NTPase"/>
</dbReference>
<sequence>MLSSLQSTYDLALACGRCCVQENQITFTLRPGQHWCEQQVLLCRAKGGGAWRPVSKRPAFPNPKRYEVCWHFKEGHGCTVHKNRCSYARSDEEAAVWTFEKQHGIDHQQLCSMLAQSKSNIEQKPSAGEAQLDLLAALDLKVACDLCSKQENEVTYSIQPVIHKCSRSLLLVKGKASSQWKVVSERPTGAHMGPGVVYKVCDYFVKGSGCPKHTLGQGCTYAKSSEEAAVWNHLREKKISKSELIRQVAELDPGPETAEQAAQSILQNFSGKFIEFCKDCFLERPTKLSPKRWNETCSADAAHRWEPVLVHHLSDGGAKHTLSQVRPPPPHRHFTFCSHVRQGKPCWHPAGHCQKAQSEVEMAVWRVERSGLSVRPQLLQLSRQRHPQAEQVSVFCKVCLLLLSSPESFYKHCCSLEHAQLLAQDTTTRWRQRQPPHSRRAELWLCDRPKTCEYGSKCPKAHCEEELQEWIMRSAEEEEIRCSIETQGLMCYNQQLLDDYRNSSNEVYVLSEQVDDVSVSCDEDLTVERENISADLRWTFTVETERKLLHVALLKQEPGASFSLTDNSSEPCIYSAGERFLSNNMTYAVTVSFTSTHPGLYEQWLVLDFGIRPVLLKKLKVRVGQQSVDDTKEQVFNNGVILQSAERWNRGNRVIIPCSYRTEKQDELMKAYKPPQLTLLYKPSCYSQAALTAENYKTKMHEFLYNEERAEDQVVSRLNVCGQITTITRLNDPKFGMEFARQGELFCSVSIPHKLTMDSAEGLVLKRNVQSALIAPVDSLHPKSKVYEAKVLNLRTNENQIHLQLSKQCCSDLSLKDNQSYQMEVQFQLDRLSFCTMHKAVDLLPDTTRVLPDLKHCGVPVSDVTYENLNSKQQSALGFITGNHDGGKFTAPLLIYGPFGTGKTFTIATAAVELCRHPQNKILICTHTNSSADLYIREHFHPAISKNNKLRPIRIKANSEKALFATDEITLKYCFLSEDRKSFLPPNKDVLEDHNVVVTTTTMAGVFHDLKLAEGLFTHILIDEASQMLECEALLALSLAGPNTRVILAGDHMQMGPQLFSVDDHRRSDCTLLTRLFHYYQGQKCDAAQSSRIIFSQNYRSTKEIVEFVSTHFYVGKGDVIEASGDVPAPPNDHALRFHHVRGECVLDIGTMSWYNKQESFKVTEVVEDIVNNWPTNWGPKDLKSICILSEGSQVRQIRSILLRKGFSEVNVETLANVQGKQFRAVILTAVQTRDSLKESNPSGLPLFNDARVLNTAMTRAQSQVTVVGDAAALCCFGKCSRFWQSFIIHCLSNNSVEPKHYTEGFFEQDVGETVRFQKLEDIDEKTMSDSILQELRDEYEQMKTEYSSDEESLESEDFTHQKFGKSFKVSSDQELIELCEKQPELFKKGKFVKESYNRGHVVTFHKPTWRIHVQGRSNMGRAFTGDEVVVQTARGGQPARVLGIVKEKESAREFVCFLEEEDHSKRPASTGNKFVKRIMMPVNKNAPKITILLLEQRRNFLPVWEEISGYWTIIRSHHIREVRDKAFVVQVIGWKEHCRYPLGKVTDVLPTSGPLNDRLWLLKEEFEVKDTNLDTYEGLPNKDKDSEKRQDETETITFTVDPLGAKDLDDAISIRDTGDHYELGVHIADVASYVSPGDELDKHAEERGSTHYPGGEPIHMFPGNLSTGQFSLLPHQDRRAVSLMLKVEKETHKIFEDPKFQLSMIRSKRQFTYEEAEEIITQRYRHPPAFSTEEDGVTVAYHFAKVQRKLRLGREWAYYQGDDDSSPGKRKAHQMIEEISLLFNNYTAKYLCESKARYHTPLRCQSSPDPEKLETFKEKCGALIQLSFSVNHDEMTVPNSEPSTERFPILETVWNDIQSALRENDTDKLVDLVGADDFYPLLQLVIYELQRCRSKAYLIRSKSSEAAEVGHHSLKLNPYTQASSPIRRYMDLILQRLLHSFICNDALQYTRTKITDLCHQFDPNSKKVRQFEQKAQQVFYAVSTQQQSAPKLAFVVSADPDEESFKVLFPFNRNIFRLPLSVMFSELQLEDQPTYDSDKKYIMLKWKRRIYAADERVIHQELIKMSGRGPCIEIPLTVWTAVIEAVQTENLDQAKSLLMGTRPLEPENLDQSKSLLIDTRPLEPETEDSPSVFQHYSDIDLHLQPGGTMQVQMTSEGSRGCHMPVIQLVHIKPMFEICVQHVHNPISCYTQSAQEPAKPFYKDTKQYVEIWKPICEMESAVNAVEESDSIIIENLEVKFTQWLEDTMTGKFFLHQKWITDWVIECDLGKCLLCIRKRGLKLPLPREHSAPVDPKEFTWVAHGFTTKVDSRKTGSEVDFHVSHLPMKRVPECVFKRNTLFTAEIIPKLLPDIRKEAAVLNLEKACDLVKRIALGHKIPKKVMPSSVLKHQIARKKLPAKLPELNDSQLQAVAAALNNRFTLIQGPPGTGKTVVGVNIVYWFFEMNSNNPRISEDRRDKDKKEVILYCGPSNKSVDVVAEYLMRFKNSLRILRVYGQQVENVEYPYPNSDLQFSQRSLRQDKSNPELRSITLHHRIREPQNHFSEKIKQFDERIRLKEVLTLEEMKEYRRILKEARTLELKRHDIILCTCTQSSTPILSSTVSARQILIDESAMATEPQTLIPLVCNNPEQVVLIGDHKQLQPIVKNQSVKKLGMATSLFERYYTRLHKNTAVMLDTQYRMHQGICEFPSKEFYESKLKTGEEQPSSLLRVNGKTMPIVFGHVEGKTIRLVVKTAKGNNKSKVNHSEKEKVTQIAEMLVKAGVDERSIVVLSPYNAQVAEIREELTKMKLGGITVTTITKSQGSEWRYVILSTVCSVPSREIEKEPDGAWMSKHVGFVGDPHQINVAITRAKEGLCIIGNQKLLQLSPSWRHLLDYYCLHSALTDAEKISV</sequence>
<dbReference type="Ensembl" id="ENSPMET00000019474.1">
    <property type="protein sequence ID" value="ENSPMEP00000012136.1"/>
    <property type="gene ID" value="ENSPMEG00000014289.1"/>
</dbReference>
<dbReference type="InterPro" id="IPR003593">
    <property type="entry name" value="AAA+_ATPase"/>
</dbReference>
<evidence type="ECO:0000256" key="3">
    <source>
        <dbReference type="ARBA" id="ARBA00022801"/>
    </source>
</evidence>
<dbReference type="GO" id="GO:0004540">
    <property type="term" value="F:RNA nuclease activity"/>
    <property type="evidence" value="ECO:0007669"/>
    <property type="project" value="InterPro"/>
</dbReference>
<evidence type="ECO:0000256" key="2">
    <source>
        <dbReference type="ARBA" id="ARBA00022741"/>
    </source>
</evidence>
<dbReference type="STRING" id="48701.ENSPMEP00000012136"/>
<dbReference type="InterPro" id="IPR047187">
    <property type="entry name" value="SF1_C_Upf1"/>
</dbReference>
<dbReference type="InterPro" id="IPR001900">
    <property type="entry name" value="RNase_II/R"/>
</dbReference>
<dbReference type="FunFam" id="3.40.50.300:FF:001313">
    <property type="entry name" value="Helicase with zinc finger domain 2"/>
    <property type="match status" value="1"/>
</dbReference>
<evidence type="ECO:0000256" key="5">
    <source>
        <dbReference type="ARBA" id="ARBA00022840"/>
    </source>
</evidence>
<evidence type="ECO:0000256" key="6">
    <source>
        <dbReference type="PROSITE-ProRule" id="PRU00723"/>
    </source>
</evidence>
<dbReference type="InterPro" id="IPR041679">
    <property type="entry name" value="DNA2/NAM7-like_C"/>
</dbReference>
<dbReference type="PANTHER" id="PTHR43788:SF9">
    <property type="entry name" value="HELICASE WITH ZINC FINGER DOMAIN 2"/>
    <property type="match status" value="1"/>
</dbReference>
<dbReference type="GO" id="GO:0043139">
    <property type="term" value="F:5'-3' DNA helicase activity"/>
    <property type="evidence" value="ECO:0007669"/>
    <property type="project" value="TreeGrafter"/>
</dbReference>
<dbReference type="RefSeq" id="XP_014831374.1">
    <property type="nucleotide sequence ID" value="XM_014975888.1"/>
</dbReference>
<dbReference type="CTD" id="85441"/>
<keyword evidence="4" id="KW-0347">Helicase</keyword>
<dbReference type="Pfam" id="PF25049">
    <property type="entry name" value="OB_HELZ2"/>
    <property type="match status" value="1"/>
</dbReference>
<dbReference type="SUPFAM" id="SSF52540">
    <property type="entry name" value="P-loop containing nucleoside triphosphate hydrolases"/>
    <property type="match status" value="2"/>
</dbReference>
<keyword evidence="9" id="KW-1185">Reference proteome</keyword>
<dbReference type="FunFam" id="3.40.50.300:FF:001373">
    <property type="entry name" value="Helicase with zinc finger domain 2"/>
    <property type="match status" value="1"/>
</dbReference>
<dbReference type="SUPFAM" id="SSF50249">
    <property type="entry name" value="Nucleic acid-binding proteins"/>
    <property type="match status" value="2"/>
</dbReference>
<reference evidence="8" key="1">
    <citation type="submission" date="2025-08" db="UniProtKB">
        <authorList>
            <consortium name="Ensembl"/>
        </authorList>
    </citation>
    <scope>IDENTIFICATION</scope>
</reference>
<evidence type="ECO:0000256" key="4">
    <source>
        <dbReference type="ARBA" id="ARBA00022806"/>
    </source>
</evidence>
<dbReference type="SMART" id="SM00955">
    <property type="entry name" value="RNB"/>
    <property type="match status" value="1"/>
</dbReference>
<dbReference type="GeneID" id="106909508"/>
<feature type="domain" description="C3H1-type" evidence="7">
    <location>
        <begin position="435"/>
        <end position="465"/>
    </location>
</feature>
<evidence type="ECO:0000259" key="7">
    <source>
        <dbReference type="PROSITE" id="PS50103"/>
    </source>
</evidence>
<dbReference type="InterPro" id="IPR041677">
    <property type="entry name" value="DNA2/NAM7_AAA_11"/>
</dbReference>
<keyword evidence="5" id="KW-0067">ATP-binding</keyword>
<evidence type="ECO:0000313" key="9">
    <source>
        <dbReference type="Proteomes" id="UP000261480"/>
    </source>
</evidence>
<keyword evidence="2" id="KW-0547">Nucleotide-binding</keyword>
<dbReference type="Pfam" id="PF13087">
    <property type="entry name" value="AAA_12"/>
    <property type="match status" value="2"/>
</dbReference>
<dbReference type="InterPro" id="IPR000571">
    <property type="entry name" value="Znf_CCCH"/>
</dbReference>
<evidence type="ECO:0000256" key="1">
    <source>
        <dbReference type="ARBA" id="ARBA00007913"/>
    </source>
</evidence>